<dbReference type="AlphaFoldDB" id="K3W864"/>
<feature type="region of interest" description="Disordered" evidence="1">
    <location>
        <begin position="139"/>
        <end position="217"/>
    </location>
</feature>
<name>K3W864_GLOUD</name>
<reference evidence="3" key="2">
    <citation type="submission" date="2010-04" db="EMBL/GenBank/DDBJ databases">
        <authorList>
            <person name="Buell R."/>
            <person name="Hamilton J."/>
            <person name="Hostetler J."/>
        </authorList>
    </citation>
    <scope>NUCLEOTIDE SEQUENCE [LARGE SCALE GENOMIC DNA]</scope>
    <source>
        <strain evidence="3">DAOM:BR144</strain>
    </source>
</reference>
<proteinExistence type="predicted"/>
<dbReference type="PANTHER" id="PTHR35213">
    <property type="entry name" value="RING-TYPE DOMAIN-CONTAINING PROTEIN-RELATED"/>
    <property type="match status" value="1"/>
</dbReference>
<dbReference type="VEuPathDB" id="FungiDB:PYU1_G001155"/>
<dbReference type="HOGENOM" id="CLU_056279_0_0_1"/>
<dbReference type="InParanoid" id="K3W864"/>
<dbReference type="EMBL" id="GL376620">
    <property type="status" value="NOT_ANNOTATED_CDS"/>
    <property type="molecule type" value="Genomic_DNA"/>
</dbReference>
<feature type="compositionally biased region" description="Low complexity" evidence="1">
    <location>
        <begin position="349"/>
        <end position="374"/>
    </location>
</feature>
<keyword evidence="3" id="KW-1185">Reference proteome</keyword>
<dbReference type="eggNOG" id="ENOG502QRTK">
    <property type="taxonomic scope" value="Eukaryota"/>
</dbReference>
<feature type="compositionally biased region" description="Basic residues" evidence="1">
    <location>
        <begin position="203"/>
        <end position="214"/>
    </location>
</feature>
<feature type="compositionally biased region" description="Basic and acidic residues" evidence="1">
    <location>
        <begin position="178"/>
        <end position="187"/>
    </location>
</feature>
<evidence type="ECO:0000313" key="3">
    <source>
        <dbReference type="Proteomes" id="UP000019132"/>
    </source>
</evidence>
<evidence type="ECO:0000256" key="1">
    <source>
        <dbReference type="SAM" id="MobiDB-lite"/>
    </source>
</evidence>
<sequence>MDMNSLIHPPAVSADSALRGPPFASTGLPGLPGLRTHHFPSLPIRLPVFQSAPPADNHAMSSLQDHRHRAPPTLAPLRFIIPSSHCSSTSSMNMYSSNAVNSSEPVNNYHRSAASVTVKAEPEHELEPSSQNYAQVVSTSGHQMSHHVEKQERQYEEQDARHDADETVNGFALQNAEGDLKSKEQKKAASKRTRVVKNSNRSTKSKARPGLRKGKWTDEESKYATQLTNYFKEGLLPIERGTMLRLYLSQKLNCEPMRITKKFTGGECIGKQVFRPCSPTPESRVRLMQAQLELVALEAAFIKKLKENREEAPGSMDDNDSGSSTSHKKRGSKSGNNGGSSSEDDEGFTSDSSTSSTPSFGHKVSSSTKNASSTKNEEDDADNANAVGLLLDFFYKANRNEKSDTATKCSSSLAVDSGDDRSFANDNIVNSPTKRIRALSISNYVGDDSLTKRSRVGSFTTATVFAK</sequence>
<dbReference type="PANTHER" id="PTHR35213:SF3">
    <property type="entry name" value="MYB-LIKE DOMAIN-CONTAINING PROTEIN"/>
    <property type="match status" value="1"/>
</dbReference>
<reference evidence="3" key="1">
    <citation type="journal article" date="2010" name="Genome Biol.">
        <title>Genome sequence of the necrotrophic plant pathogen Pythium ultimum reveals original pathogenicity mechanisms and effector repertoire.</title>
        <authorList>
            <person name="Levesque C.A."/>
            <person name="Brouwer H."/>
            <person name="Cano L."/>
            <person name="Hamilton J.P."/>
            <person name="Holt C."/>
            <person name="Huitema E."/>
            <person name="Raffaele S."/>
            <person name="Robideau G.P."/>
            <person name="Thines M."/>
            <person name="Win J."/>
            <person name="Zerillo M.M."/>
            <person name="Beakes G.W."/>
            <person name="Boore J.L."/>
            <person name="Busam D."/>
            <person name="Dumas B."/>
            <person name="Ferriera S."/>
            <person name="Fuerstenberg S.I."/>
            <person name="Gachon C.M."/>
            <person name="Gaulin E."/>
            <person name="Govers F."/>
            <person name="Grenville-Briggs L."/>
            <person name="Horner N."/>
            <person name="Hostetler J."/>
            <person name="Jiang R.H."/>
            <person name="Johnson J."/>
            <person name="Krajaejun T."/>
            <person name="Lin H."/>
            <person name="Meijer H.J."/>
            <person name="Moore B."/>
            <person name="Morris P."/>
            <person name="Phuntmart V."/>
            <person name="Puiu D."/>
            <person name="Shetty J."/>
            <person name="Stajich J.E."/>
            <person name="Tripathy S."/>
            <person name="Wawra S."/>
            <person name="van West P."/>
            <person name="Whitty B.R."/>
            <person name="Coutinho P.M."/>
            <person name="Henrissat B."/>
            <person name="Martin F."/>
            <person name="Thomas P.D."/>
            <person name="Tyler B.M."/>
            <person name="De Vries R.P."/>
            <person name="Kamoun S."/>
            <person name="Yandell M."/>
            <person name="Tisserat N."/>
            <person name="Buell C.R."/>
        </authorList>
    </citation>
    <scope>NUCLEOTIDE SEQUENCE</scope>
    <source>
        <strain evidence="3">DAOM:BR144</strain>
    </source>
</reference>
<accession>K3W864</accession>
<dbReference type="Proteomes" id="UP000019132">
    <property type="component" value="Unassembled WGS sequence"/>
</dbReference>
<protein>
    <submittedName>
        <fullName evidence="2">Uncharacterized protein</fullName>
    </submittedName>
</protein>
<organism evidence="2 3">
    <name type="scientific">Globisporangium ultimum (strain ATCC 200006 / CBS 805.95 / DAOM BR144)</name>
    <name type="common">Pythium ultimum</name>
    <dbReference type="NCBI Taxonomy" id="431595"/>
    <lineage>
        <taxon>Eukaryota</taxon>
        <taxon>Sar</taxon>
        <taxon>Stramenopiles</taxon>
        <taxon>Oomycota</taxon>
        <taxon>Peronosporomycetes</taxon>
        <taxon>Pythiales</taxon>
        <taxon>Pythiaceae</taxon>
        <taxon>Globisporangium</taxon>
    </lineage>
</organism>
<reference evidence="2" key="3">
    <citation type="submission" date="2015-02" db="UniProtKB">
        <authorList>
            <consortium name="EnsemblProtists"/>
        </authorList>
    </citation>
    <scope>IDENTIFICATION</scope>
    <source>
        <strain evidence="2">DAOM BR144</strain>
    </source>
</reference>
<feature type="region of interest" description="Disordered" evidence="1">
    <location>
        <begin position="308"/>
        <end position="380"/>
    </location>
</feature>
<feature type="compositionally biased region" description="Basic and acidic residues" evidence="1">
    <location>
        <begin position="146"/>
        <end position="165"/>
    </location>
</feature>
<dbReference type="EnsemblProtists" id="PYU1_T001155">
    <property type="protein sequence ID" value="PYU1_T001155"/>
    <property type="gene ID" value="PYU1_G001155"/>
</dbReference>
<evidence type="ECO:0000313" key="2">
    <source>
        <dbReference type="EnsemblProtists" id="PYU1_T001155"/>
    </source>
</evidence>